<feature type="region of interest" description="Disordered" evidence="1">
    <location>
        <begin position="345"/>
        <end position="369"/>
    </location>
</feature>
<comment type="caution">
    <text evidence="2">The sequence shown here is derived from an EMBL/GenBank/DDBJ whole genome shotgun (WGS) entry which is preliminary data.</text>
</comment>
<organism evidence="2 3">
    <name type="scientific">Chlamydomonas eustigma</name>
    <dbReference type="NCBI Taxonomy" id="1157962"/>
    <lineage>
        <taxon>Eukaryota</taxon>
        <taxon>Viridiplantae</taxon>
        <taxon>Chlorophyta</taxon>
        <taxon>core chlorophytes</taxon>
        <taxon>Chlorophyceae</taxon>
        <taxon>CS clade</taxon>
        <taxon>Chlamydomonadales</taxon>
        <taxon>Chlamydomonadaceae</taxon>
        <taxon>Chlamydomonas</taxon>
    </lineage>
</organism>
<dbReference type="OrthoDB" id="1906921at2759"/>
<evidence type="ECO:0000256" key="1">
    <source>
        <dbReference type="SAM" id="MobiDB-lite"/>
    </source>
</evidence>
<evidence type="ECO:0000313" key="2">
    <source>
        <dbReference type="EMBL" id="GAX75513.1"/>
    </source>
</evidence>
<name>A0A250WXF1_9CHLO</name>
<dbReference type="PANTHER" id="PTHR21477:SF13">
    <property type="entry name" value="KIAA0930"/>
    <property type="match status" value="1"/>
</dbReference>
<feature type="region of interest" description="Disordered" evidence="1">
    <location>
        <begin position="240"/>
        <end position="261"/>
    </location>
</feature>
<dbReference type="PANTHER" id="PTHR21477">
    <property type="entry name" value="ZGC:172139"/>
    <property type="match status" value="1"/>
</dbReference>
<proteinExistence type="predicted"/>
<gene>
    <name evidence="2" type="ORF">CEUSTIGMA_g2956.t1</name>
</gene>
<protein>
    <submittedName>
        <fullName evidence="2">Uncharacterized protein</fullName>
    </submittedName>
</protein>
<dbReference type="Pfam" id="PF09741">
    <property type="entry name" value="DUF2045"/>
    <property type="match status" value="1"/>
</dbReference>
<keyword evidence="3" id="KW-1185">Reference proteome</keyword>
<dbReference type="InterPro" id="IPR019141">
    <property type="entry name" value="DUF2045"/>
</dbReference>
<dbReference type="EMBL" id="BEGY01000012">
    <property type="protein sequence ID" value="GAX75513.1"/>
    <property type="molecule type" value="Genomic_DNA"/>
</dbReference>
<dbReference type="Proteomes" id="UP000232323">
    <property type="component" value="Unassembled WGS sequence"/>
</dbReference>
<accession>A0A250WXF1</accession>
<reference evidence="2 3" key="1">
    <citation type="submission" date="2017-08" db="EMBL/GenBank/DDBJ databases">
        <title>Acidophilic green algal genome provides insights into adaptation to an acidic environment.</title>
        <authorList>
            <person name="Hirooka S."/>
            <person name="Hirose Y."/>
            <person name="Kanesaki Y."/>
            <person name="Higuchi S."/>
            <person name="Fujiwara T."/>
            <person name="Onuma R."/>
            <person name="Era A."/>
            <person name="Ohbayashi R."/>
            <person name="Uzuka A."/>
            <person name="Nozaki H."/>
            <person name="Yoshikawa H."/>
            <person name="Miyagishima S.Y."/>
        </authorList>
    </citation>
    <scope>NUCLEOTIDE SEQUENCE [LARGE SCALE GENOMIC DNA]</scope>
    <source>
        <strain evidence="2 3">NIES-2499</strain>
    </source>
</reference>
<dbReference type="AlphaFoldDB" id="A0A250WXF1"/>
<sequence length="400" mass="43982">MKLCSTMLQSSQARPVLTAVKEQLYHRSSSKNLSNSSWTQEQWWESFHFLFVVIEECSAAACGRNQLERSDDLLFFVHSKALFSKNSDKGDVIANTSLDHNGMPFSVRRRGKTLSSDWQKSGRNFAAISWDETLLLNLVVQTHFSLTTIVCRESLLSQVASGLTICEDILVVTKRVYASPVQTSVSLQQPEAKMNEFSSRHSYPNVCFAVENFVDAFSDMVMSHKEDCYCVLLHTSHTPTLDKNDPQSRAETSPVQGLDSGASVSLTSESMQKMVLFSGYVTYSQVHSLLDARSKQAQADIGSMFRRLFGRKPVQDASPKERVQMTGPGGVGQAEVAVQQLQVEAASSTTGTSDGDLQPADEDGKTGGVDRATSGLQCALMSMWLPIDKLAAYVVESLTS</sequence>
<evidence type="ECO:0000313" key="3">
    <source>
        <dbReference type="Proteomes" id="UP000232323"/>
    </source>
</evidence>